<dbReference type="InterPro" id="IPR014457">
    <property type="entry name" value="UCP010260"/>
</dbReference>
<comment type="caution">
    <text evidence="2">The sequence shown here is derived from an EMBL/GenBank/DDBJ whole genome shotgun (WGS) entry which is preliminary data.</text>
</comment>
<dbReference type="PIRSF" id="PIRSF010260">
    <property type="entry name" value="UCP010260"/>
    <property type="match status" value="1"/>
</dbReference>
<gene>
    <name evidence="2" type="ORF">RB614_33750</name>
</gene>
<dbReference type="Pfam" id="PF09348">
    <property type="entry name" value="DUF1990"/>
    <property type="match status" value="1"/>
</dbReference>
<name>A0ABU0ZTG6_9ACTN</name>
<organism evidence="2 3">
    <name type="scientific">Phytohabitans maris</name>
    <dbReference type="NCBI Taxonomy" id="3071409"/>
    <lineage>
        <taxon>Bacteria</taxon>
        <taxon>Bacillati</taxon>
        <taxon>Actinomycetota</taxon>
        <taxon>Actinomycetes</taxon>
        <taxon>Micromonosporales</taxon>
        <taxon>Micromonosporaceae</taxon>
    </lineage>
</organism>
<evidence type="ECO:0000313" key="2">
    <source>
        <dbReference type="EMBL" id="MDQ7909500.1"/>
    </source>
</evidence>
<dbReference type="RefSeq" id="WP_308716760.1">
    <property type="nucleotide sequence ID" value="NZ_JAVHUY010000042.1"/>
</dbReference>
<sequence length="170" mass="18622">MALTTYPEAGATRRGPLPAGYRHLRYRTRVGAGATAFAGAVEAVLSWRMHEAMGVPVRADAPRAAPGVSVSTRPGLGPFRMDAPCVVVWTEEGERRGGFGYGTVTGHPLRGEEAFVVTRDADGVVWLEVVAFSRAVRWWVWLAGPLLPLFQRFYARRCGAALRRLTTARR</sequence>
<evidence type="ECO:0000259" key="1">
    <source>
        <dbReference type="Pfam" id="PF09348"/>
    </source>
</evidence>
<protein>
    <submittedName>
        <fullName evidence="2">DUF1990 domain-containing protein</fullName>
    </submittedName>
</protein>
<evidence type="ECO:0000313" key="3">
    <source>
        <dbReference type="Proteomes" id="UP001230908"/>
    </source>
</evidence>
<dbReference type="PANTHER" id="PTHR34202">
    <property type="entry name" value="UPF0548 PROTEIN"/>
    <property type="match status" value="1"/>
</dbReference>
<accession>A0ABU0ZTG6</accession>
<reference evidence="2 3" key="1">
    <citation type="submission" date="2023-08" db="EMBL/GenBank/DDBJ databases">
        <title>Phytohabitans sansha sp. nov., isolated from marine sediment.</title>
        <authorList>
            <person name="Zhao Y."/>
            <person name="Yi K."/>
        </authorList>
    </citation>
    <scope>NUCLEOTIDE SEQUENCE [LARGE SCALE GENOMIC DNA]</scope>
    <source>
        <strain evidence="2 3">ZYX-F-186</strain>
    </source>
</reference>
<dbReference type="Proteomes" id="UP001230908">
    <property type="component" value="Unassembled WGS sequence"/>
</dbReference>
<dbReference type="EMBL" id="JAVHUY010000042">
    <property type="protein sequence ID" value="MDQ7909500.1"/>
    <property type="molecule type" value="Genomic_DNA"/>
</dbReference>
<keyword evidence="3" id="KW-1185">Reference proteome</keyword>
<dbReference type="InterPro" id="IPR018960">
    <property type="entry name" value="DUF1990"/>
</dbReference>
<feature type="domain" description="DUF1990" evidence="1">
    <location>
        <begin position="5"/>
        <end position="160"/>
    </location>
</feature>
<proteinExistence type="predicted"/>
<dbReference type="PANTHER" id="PTHR34202:SF1">
    <property type="entry name" value="UPF0548 PROTEIN"/>
    <property type="match status" value="1"/>
</dbReference>